<dbReference type="EMBL" id="JAAOAS010000660">
    <property type="protein sequence ID" value="KAF5573053.1"/>
    <property type="molecule type" value="Genomic_DNA"/>
</dbReference>
<gene>
    <name evidence="2" type="ORF">FPCIR_14103</name>
</gene>
<dbReference type="Proteomes" id="UP000546213">
    <property type="component" value="Unassembled WGS sequence"/>
</dbReference>
<feature type="region of interest" description="Disordered" evidence="1">
    <location>
        <begin position="66"/>
        <end position="92"/>
    </location>
</feature>
<organism evidence="2 3">
    <name type="scientific">Fusarium pseudocircinatum</name>
    <dbReference type="NCBI Taxonomy" id="56676"/>
    <lineage>
        <taxon>Eukaryota</taxon>
        <taxon>Fungi</taxon>
        <taxon>Dikarya</taxon>
        <taxon>Ascomycota</taxon>
        <taxon>Pezizomycotina</taxon>
        <taxon>Sordariomycetes</taxon>
        <taxon>Hypocreomycetidae</taxon>
        <taxon>Hypocreales</taxon>
        <taxon>Nectriaceae</taxon>
        <taxon>Fusarium</taxon>
        <taxon>Fusarium fujikuroi species complex</taxon>
    </lineage>
</organism>
<keyword evidence="3" id="KW-1185">Reference proteome</keyword>
<evidence type="ECO:0000313" key="3">
    <source>
        <dbReference type="Proteomes" id="UP000546213"/>
    </source>
</evidence>
<sequence>MEVLALIEAHWEPAPLMSHLTTSTVNQTLSRHFHSATRIHRFSVNKDWSKVEMSYLRDLATEAGSSLTATGDSEQSGARPGPQIGQPNLPAQGARNGGLIIATPQNRLGLSAAEGAIGQLGGGIINLSTDDLARSGIHMTMTTPVGEYRITFNSGEGTTLSQVIDAAYSVGGPGQVLSGHITMINVKDWLDKNAKRKRLPLDDEDDEDEEEVQVRRSARRTREAALFKLADQRDSGQGSGQDQGRTDDNSQRWMFCVGCKSNKHTLAVCLKAGADGFMKGCPFCDTMGHGAGSCPHQALKDNKKLKVYHFVFKRRNMPSFLNIKAWYPLVDKNIAPHDLAADSRFPWTPEFTNSNAGRIDELQRKVDEKGLVGAKLPVDPTVKGWSAVVAYCESLKREDQEKALAKARAKVKPSLDAQKALAAMMNMSDEPDASWLVAELGCQPGFEPAPAEVQDERGASPVLEKEPVDATKDESGVSALAKKQQVQSRFRPSDRNSGYVEYEADSDDDLDNEELVRKYMKRERAKRIEMAIRANNQASKQ</sequence>
<accession>A0A8H5NQA6</accession>
<dbReference type="AlphaFoldDB" id="A0A8H5NQA6"/>
<comment type="caution">
    <text evidence="2">The sequence shown here is derived from an EMBL/GenBank/DDBJ whole genome shotgun (WGS) entry which is preliminary data.</text>
</comment>
<feature type="region of interest" description="Disordered" evidence="1">
    <location>
        <begin position="228"/>
        <end position="247"/>
    </location>
</feature>
<feature type="compositionally biased region" description="Polar residues" evidence="1">
    <location>
        <begin position="66"/>
        <end position="76"/>
    </location>
</feature>
<feature type="compositionally biased region" description="Basic and acidic residues" evidence="1">
    <location>
        <begin position="454"/>
        <end position="475"/>
    </location>
</feature>
<dbReference type="OrthoDB" id="4777753at2759"/>
<name>A0A8H5NQA6_9HYPO</name>
<feature type="region of interest" description="Disordered" evidence="1">
    <location>
        <begin position="449"/>
        <end position="507"/>
    </location>
</feature>
<evidence type="ECO:0000313" key="2">
    <source>
        <dbReference type="EMBL" id="KAF5573053.1"/>
    </source>
</evidence>
<reference evidence="2 3" key="1">
    <citation type="submission" date="2020-05" db="EMBL/GenBank/DDBJ databases">
        <title>Identification and distribution of gene clusters putatively required for synthesis of sphingolipid metabolism inhibitors in phylogenetically diverse species of the filamentous fungus Fusarium.</title>
        <authorList>
            <person name="Kim H.-S."/>
            <person name="Busman M."/>
            <person name="Brown D.W."/>
            <person name="Divon H."/>
            <person name="Uhlig S."/>
            <person name="Proctor R.H."/>
        </authorList>
    </citation>
    <scope>NUCLEOTIDE SEQUENCE [LARGE SCALE GENOMIC DNA]</scope>
    <source>
        <strain evidence="2 3">NRRL 36939</strain>
    </source>
</reference>
<protein>
    <submittedName>
        <fullName evidence="2">Uncharacterized protein</fullName>
    </submittedName>
</protein>
<evidence type="ECO:0000256" key="1">
    <source>
        <dbReference type="SAM" id="MobiDB-lite"/>
    </source>
</evidence>
<proteinExistence type="predicted"/>